<evidence type="ECO:0000256" key="1">
    <source>
        <dbReference type="SAM" id="SignalP"/>
    </source>
</evidence>
<feature type="signal peptide" evidence="1">
    <location>
        <begin position="1"/>
        <end position="23"/>
    </location>
</feature>
<comment type="caution">
    <text evidence="3">The sequence shown here is derived from an EMBL/GenBank/DDBJ whole genome shotgun (WGS) entry which is preliminary data.</text>
</comment>
<accession>A0ABV7CG35</accession>
<keyword evidence="4" id="KW-1185">Reference proteome</keyword>
<dbReference type="Pfam" id="PF02230">
    <property type="entry name" value="Abhydrolase_2"/>
    <property type="match status" value="1"/>
</dbReference>
<proteinExistence type="predicted"/>
<keyword evidence="1" id="KW-0732">Signal</keyword>
<evidence type="ECO:0000259" key="2">
    <source>
        <dbReference type="Pfam" id="PF02230"/>
    </source>
</evidence>
<dbReference type="SUPFAM" id="SSF53474">
    <property type="entry name" value="alpha/beta-Hydrolases"/>
    <property type="match status" value="1"/>
</dbReference>
<keyword evidence="3" id="KW-0378">Hydrolase</keyword>
<dbReference type="InterPro" id="IPR029058">
    <property type="entry name" value="AB_hydrolase_fold"/>
</dbReference>
<protein>
    <submittedName>
        <fullName evidence="3">Alpha/beta hydrolase</fullName>
    </submittedName>
</protein>
<dbReference type="Proteomes" id="UP001595453">
    <property type="component" value="Unassembled WGS sequence"/>
</dbReference>
<evidence type="ECO:0000313" key="4">
    <source>
        <dbReference type="Proteomes" id="UP001595453"/>
    </source>
</evidence>
<feature type="domain" description="Phospholipase/carboxylesterase/thioesterase" evidence="2">
    <location>
        <begin position="108"/>
        <end position="159"/>
    </location>
</feature>
<dbReference type="GO" id="GO:0016787">
    <property type="term" value="F:hydrolase activity"/>
    <property type="evidence" value="ECO:0007669"/>
    <property type="project" value="UniProtKB-KW"/>
</dbReference>
<dbReference type="RefSeq" id="WP_377120858.1">
    <property type="nucleotide sequence ID" value="NZ_JBHRSD010000006.1"/>
</dbReference>
<name>A0ABV7CG35_9GAMM</name>
<organism evidence="3 4">
    <name type="scientific">Pseudoalteromonas fenneropenaei</name>
    <dbReference type="NCBI Taxonomy" id="1737459"/>
    <lineage>
        <taxon>Bacteria</taxon>
        <taxon>Pseudomonadati</taxon>
        <taxon>Pseudomonadota</taxon>
        <taxon>Gammaproteobacteria</taxon>
        <taxon>Alteromonadales</taxon>
        <taxon>Pseudoalteromonadaceae</taxon>
        <taxon>Pseudoalteromonas</taxon>
    </lineage>
</organism>
<sequence length="227" mass="24537">MKLTARLVAALCVVTLLIGQAYAQTPAKIGQVYNQFPTSVDASARYVIYSHGYIVEGTDPQPVSPKFGMYDFPAIKVALQSPEYHVIAVQRPAKTEPFAYAKQLALEVQSLINAGVAAEHITLIGFSRGAALTMMASSELQNPKLNLVIMAGCAGLVHSNQTIAPAGRILSIYETSDEVGSCQDIVARGKNVAEFNEVAISTGKSHGAFYLPRDEWLAPLRDWIKVQ</sequence>
<dbReference type="Gene3D" id="3.40.50.1820">
    <property type="entry name" value="alpha/beta hydrolase"/>
    <property type="match status" value="1"/>
</dbReference>
<gene>
    <name evidence="3" type="ORF">ACFOEE_03235</name>
</gene>
<evidence type="ECO:0000313" key="3">
    <source>
        <dbReference type="EMBL" id="MFC3031536.1"/>
    </source>
</evidence>
<feature type="chain" id="PRO_5046476927" evidence="1">
    <location>
        <begin position="24"/>
        <end position="227"/>
    </location>
</feature>
<reference evidence="4" key="1">
    <citation type="journal article" date="2019" name="Int. J. Syst. Evol. Microbiol.">
        <title>The Global Catalogue of Microorganisms (GCM) 10K type strain sequencing project: providing services to taxonomists for standard genome sequencing and annotation.</title>
        <authorList>
            <consortium name="The Broad Institute Genomics Platform"/>
            <consortium name="The Broad Institute Genome Sequencing Center for Infectious Disease"/>
            <person name="Wu L."/>
            <person name="Ma J."/>
        </authorList>
    </citation>
    <scope>NUCLEOTIDE SEQUENCE [LARGE SCALE GENOMIC DNA]</scope>
    <source>
        <strain evidence="4">KCTC 42730</strain>
    </source>
</reference>
<dbReference type="EMBL" id="JBHRSD010000006">
    <property type="protein sequence ID" value="MFC3031536.1"/>
    <property type="molecule type" value="Genomic_DNA"/>
</dbReference>
<dbReference type="InterPro" id="IPR003140">
    <property type="entry name" value="PLipase/COase/thioEstase"/>
</dbReference>